<dbReference type="EnsemblMetazoa" id="ASIC007380-RA">
    <property type="protein sequence ID" value="ASIC007380-PA"/>
    <property type="gene ID" value="ASIC007380"/>
</dbReference>
<organism evidence="2">
    <name type="scientific">Anopheles sinensis</name>
    <name type="common">Mosquito</name>
    <dbReference type="NCBI Taxonomy" id="74873"/>
    <lineage>
        <taxon>Eukaryota</taxon>
        <taxon>Metazoa</taxon>
        <taxon>Ecdysozoa</taxon>
        <taxon>Arthropoda</taxon>
        <taxon>Hexapoda</taxon>
        <taxon>Insecta</taxon>
        <taxon>Pterygota</taxon>
        <taxon>Neoptera</taxon>
        <taxon>Endopterygota</taxon>
        <taxon>Diptera</taxon>
        <taxon>Nematocera</taxon>
        <taxon>Culicoidea</taxon>
        <taxon>Culicidae</taxon>
        <taxon>Anophelinae</taxon>
        <taxon>Anopheles</taxon>
    </lineage>
</organism>
<feature type="region of interest" description="Disordered" evidence="1">
    <location>
        <begin position="51"/>
        <end position="117"/>
    </location>
</feature>
<evidence type="ECO:0000313" key="2">
    <source>
        <dbReference type="EMBL" id="KFB39992.1"/>
    </source>
</evidence>
<proteinExistence type="predicted"/>
<dbReference type="EMBL" id="ATLV01015035">
    <property type="status" value="NOT_ANNOTATED_CDS"/>
    <property type="molecule type" value="Genomic_DNA"/>
</dbReference>
<evidence type="ECO:0000313" key="3">
    <source>
        <dbReference type="EnsemblMetazoa" id="ASIC007380-PA"/>
    </source>
</evidence>
<feature type="compositionally biased region" description="Polar residues" evidence="1">
    <location>
        <begin position="102"/>
        <end position="117"/>
    </location>
</feature>
<reference evidence="2 4" key="1">
    <citation type="journal article" date="2014" name="BMC Genomics">
        <title>Genome sequence of Anopheles sinensis provides insight into genetics basis of mosquito competence for malaria parasites.</title>
        <authorList>
            <person name="Zhou D."/>
            <person name="Zhang D."/>
            <person name="Ding G."/>
            <person name="Shi L."/>
            <person name="Hou Q."/>
            <person name="Ye Y."/>
            <person name="Xu Y."/>
            <person name="Zhou H."/>
            <person name="Xiong C."/>
            <person name="Li S."/>
            <person name="Yu J."/>
            <person name="Hong S."/>
            <person name="Yu X."/>
            <person name="Zou P."/>
            <person name="Chen C."/>
            <person name="Chang X."/>
            <person name="Wang W."/>
            <person name="Lv Y."/>
            <person name="Sun Y."/>
            <person name="Ma L."/>
            <person name="Shen B."/>
            <person name="Zhu C."/>
        </authorList>
    </citation>
    <scope>NUCLEOTIDE SEQUENCE [LARGE SCALE GENOMIC DNA]</scope>
</reference>
<evidence type="ECO:0000256" key="1">
    <source>
        <dbReference type="SAM" id="MobiDB-lite"/>
    </source>
</evidence>
<reference evidence="3" key="2">
    <citation type="submission" date="2020-05" db="UniProtKB">
        <authorList>
            <consortium name="EnsemblMetazoa"/>
        </authorList>
    </citation>
    <scope>IDENTIFICATION</scope>
</reference>
<keyword evidence="4" id="KW-1185">Reference proteome</keyword>
<evidence type="ECO:0000313" key="4">
    <source>
        <dbReference type="Proteomes" id="UP000030765"/>
    </source>
</evidence>
<name>A0A084VPU8_ANOSI</name>
<dbReference type="EMBL" id="KE524999">
    <property type="protein sequence ID" value="KFB39992.1"/>
    <property type="molecule type" value="Genomic_DNA"/>
</dbReference>
<sequence length="139" mass="15424">MICLSRVPPHRCERVVLFVFFKDVSEIRSRSGPSSFGALVNPFSEILCCPFSTPPGGKERRGEVGQKPPTPTPQRSKAIQYAKRRENNKNRLSAGKRKLRESSSSIPENQGRRSNSSPIDAVDVEIASTKYGVLWHAVA</sequence>
<dbReference type="Proteomes" id="UP000030765">
    <property type="component" value="Unassembled WGS sequence"/>
</dbReference>
<dbReference type="AlphaFoldDB" id="A0A084VPU8"/>
<dbReference type="VEuPathDB" id="VectorBase:ASIC007380"/>
<accession>A0A084VPU8</accession>
<gene>
    <name evidence="2" type="ORF">ZHAS_00007380</name>
</gene>
<protein>
    <submittedName>
        <fullName evidence="2 3">Hairy/enhancer-of-split related with YRPW motif protein 2</fullName>
    </submittedName>
</protein>